<keyword evidence="1" id="KW-0378">Hydrolase</keyword>
<reference evidence="4" key="1">
    <citation type="journal article" date="2014" name="Int. J. Syst. Evol. Microbiol.">
        <title>Complete genome sequence of Corynebacterium casei LMG S-19264T (=DSM 44701T), isolated from a smear-ripened cheese.</title>
        <authorList>
            <consortium name="US DOE Joint Genome Institute (JGI-PGF)"/>
            <person name="Walter F."/>
            <person name="Albersmeier A."/>
            <person name="Kalinowski J."/>
            <person name="Ruckert C."/>
        </authorList>
    </citation>
    <scope>NUCLEOTIDE SEQUENCE</scope>
    <source>
        <strain evidence="4">CGMCC 1.6333</strain>
    </source>
</reference>
<feature type="active site" description="Proton donor/acceptor" evidence="2">
    <location>
        <position position="168"/>
    </location>
</feature>
<feature type="transmembrane region" description="Helical" evidence="3">
    <location>
        <begin position="27"/>
        <end position="48"/>
    </location>
</feature>
<accession>A0A917TWA1</accession>
<sequence length="279" mass="32400">MGKLINQFKQIIKNRRNNKLGKNHKSLFYRLAMFICVIVFAFSCFMIGKDLMASIDNKNTYNSIQETFYEDTGESTTKSEDALESDQGKKVRKEVMSNFQSLLEINPSTVGWIRISNTPIDYPVVQGANNDYYLRNNFKNEKNKAGSIFMDYRNSPNSLDRNTIIYGHHMKDGSMFAGLTKYKEEEFLLENPVIVFNSKYEELHWEIFSVYVTDTDFNYIKPDFETDVEFEGFLQTVKEKSLFSTDVDVNSEDKILTLSTCVYDFDDARLVVQAKLIEN</sequence>
<dbReference type="RefSeq" id="WP_117156460.1">
    <property type="nucleotide sequence ID" value="NZ_BMLG01000018.1"/>
</dbReference>
<dbReference type="SUPFAM" id="SSF63817">
    <property type="entry name" value="Sortase"/>
    <property type="match status" value="1"/>
</dbReference>
<dbReference type="NCBIfam" id="TIGR03064">
    <property type="entry name" value="sortase_srtB"/>
    <property type="match status" value="1"/>
</dbReference>
<dbReference type="Pfam" id="PF04203">
    <property type="entry name" value="Sortase"/>
    <property type="match status" value="1"/>
</dbReference>
<evidence type="ECO:0000256" key="1">
    <source>
        <dbReference type="ARBA" id="ARBA00022801"/>
    </source>
</evidence>
<organism evidence="4 5">
    <name type="scientific">Paraliobacillus quinghaiensis</name>
    <dbReference type="NCBI Taxonomy" id="470815"/>
    <lineage>
        <taxon>Bacteria</taxon>
        <taxon>Bacillati</taxon>
        <taxon>Bacillota</taxon>
        <taxon>Bacilli</taxon>
        <taxon>Bacillales</taxon>
        <taxon>Bacillaceae</taxon>
        <taxon>Paraliobacillus</taxon>
    </lineage>
</organism>
<dbReference type="CDD" id="cd05826">
    <property type="entry name" value="Sortase_B"/>
    <property type="match status" value="1"/>
</dbReference>
<proteinExistence type="predicted"/>
<keyword evidence="3" id="KW-0472">Membrane</keyword>
<keyword evidence="3" id="KW-0812">Transmembrane</keyword>
<dbReference type="Proteomes" id="UP000618460">
    <property type="component" value="Unassembled WGS sequence"/>
</dbReference>
<dbReference type="GO" id="GO:0016787">
    <property type="term" value="F:hydrolase activity"/>
    <property type="evidence" value="ECO:0007669"/>
    <property type="project" value="UniProtKB-KW"/>
</dbReference>
<reference evidence="4" key="2">
    <citation type="submission" date="2020-09" db="EMBL/GenBank/DDBJ databases">
        <authorList>
            <person name="Sun Q."/>
            <person name="Zhou Y."/>
        </authorList>
    </citation>
    <scope>NUCLEOTIDE SEQUENCE</scope>
    <source>
        <strain evidence="4">CGMCC 1.6333</strain>
    </source>
</reference>
<evidence type="ECO:0000256" key="2">
    <source>
        <dbReference type="PIRSR" id="PIRSR605754-1"/>
    </source>
</evidence>
<gene>
    <name evidence="4" type="ORF">GCM10011351_26050</name>
</gene>
<evidence type="ECO:0000313" key="5">
    <source>
        <dbReference type="Proteomes" id="UP000618460"/>
    </source>
</evidence>
<dbReference type="InterPro" id="IPR023365">
    <property type="entry name" value="Sortase_dom-sf"/>
</dbReference>
<dbReference type="AlphaFoldDB" id="A0A917TWA1"/>
<dbReference type="Gene3D" id="2.40.260.10">
    <property type="entry name" value="Sortase"/>
    <property type="match status" value="1"/>
</dbReference>
<feature type="active site" description="Acyl-thioester intermediate" evidence="2">
    <location>
        <position position="261"/>
    </location>
</feature>
<name>A0A917TWA1_9BACI</name>
<dbReference type="OrthoDB" id="9806013at2"/>
<evidence type="ECO:0000256" key="3">
    <source>
        <dbReference type="SAM" id="Phobius"/>
    </source>
</evidence>
<protein>
    <submittedName>
        <fullName evidence="4">SrtB family sortase</fullName>
    </submittedName>
</protein>
<keyword evidence="5" id="KW-1185">Reference proteome</keyword>
<evidence type="ECO:0000313" key="4">
    <source>
        <dbReference type="EMBL" id="GGM38695.1"/>
    </source>
</evidence>
<comment type="caution">
    <text evidence="4">The sequence shown here is derived from an EMBL/GenBank/DDBJ whole genome shotgun (WGS) entry which is preliminary data.</text>
</comment>
<dbReference type="InterPro" id="IPR009835">
    <property type="entry name" value="SrtB"/>
</dbReference>
<dbReference type="InterPro" id="IPR005754">
    <property type="entry name" value="Sortase"/>
</dbReference>
<keyword evidence="3" id="KW-1133">Transmembrane helix</keyword>
<dbReference type="EMBL" id="BMLG01000018">
    <property type="protein sequence ID" value="GGM38695.1"/>
    <property type="molecule type" value="Genomic_DNA"/>
</dbReference>